<dbReference type="EMBL" id="QRDW01000002">
    <property type="protein sequence ID" value="RED52551.1"/>
    <property type="molecule type" value="Genomic_DNA"/>
</dbReference>
<protein>
    <submittedName>
        <fullName evidence="2">TfoX-like protein</fullName>
    </submittedName>
</protein>
<keyword evidence="3" id="KW-1185">Reference proteome</keyword>
<evidence type="ECO:0000313" key="2">
    <source>
        <dbReference type="EMBL" id="RED52551.1"/>
    </source>
</evidence>
<proteinExistence type="predicted"/>
<accession>A0A3D9HT62</accession>
<dbReference type="Pfam" id="PF04994">
    <property type="entry name" value="TfoX_C"/>
    <property type="match status" value="1"/>
</dbReference>
<dbReference type="InterPro" id="IPR047525">
    <property type="entry name" value="TfoX-like"/>
</dbReference>
<dbReference type="RefSeq" id="WP_115936077.1">
    <property type="nucleotide sequence ID" value="NZ_QRDW01000002.1"/>
</dbReference>
<gene>
    <name evidence="2" type="ORF">DFP90_102574</name>
</gene>
<feature type="domain" description="TfoX C-terminal" evidence="1">
    <location>
        <begin position="2"/>
        <end position="77"/>
    </location>
</feature>
<dbReference type="OrthoDB" id="7861542at2"/>
<evidence type="ECO:0000259" key="1">
    <source>
        <dbReference type="Pfam" id="PF04994"/>
    </source>
</evidence>
<dbReference type="Gene3D" id="1.10.150.20">
    <property type="entry name" value="5' to 3' exonuclease, C-terminal subdomain"/>
    <property type="match status" value="1"/>
</dbReference>
<dbReference type="PANTHER" id="PTHR36121:SF1">
    <property type="entry name" value="PROTEIN SXY"/>
    <property type="match status" value="1"/>
</dbReference>
<evidence type="ECO:0000313" key="3">
    <source>
        <dbReference type="Proteomes" id="UP000256845"/>
    </source>
</evidence>
<dbReference type="PANTHER" id="PTHR36121">
    <property type="entry name" value="PROTEIN SXY"/>
    <property type="match status" value="1"/>
</dbReference>
<name>A0A3D9HT62_9PROT</name>
<reference evidence="2 3" key="1">
    <citation type="submission" date="2018-07" db="EMBL/GenBank/DDBJ databases">
        <title>Genomic Encyclopedia of Type Strains, Phase III (KMG-III): the genomes of soil and plant-associated and newly described type strains.</title>
        <authorList>
            <person name="Whitman W."/>
        </authorList>
    </citation>
    <scope>NUCLEOTIDE SEQUENCE [LARGE SCALE GENOMIC DNA]</scope>
    <source>
        <strain evidence="2 3">CECT 8488</strain>
    </source>
</reference>
<dbReference type="InterPro" id="IPR007077">
    <property type="entry name" value="TfoX_C"/>
</dbReference>
<sequence>MAHTLSSLRNIGPSSAALLKEAGIETVADLREMGAADAYGRLKFMFPDRVSLNMLYALNGALADIPWRAITPEMRQVWRRQAGLED</sequence>
<dbReference type="Proteomes" id="UP000256845">
    <property type="component" value="Unassembled WGS sequence"/>
</dbReference>
<organism evidence="2 3">
    <name type="scientific">Aestuariispira insulae</name>
    <dbReference type="NCBI Taxonomy" id="1461337"/>
    <lineage>
        <taxon>Bacteria</taxon>
        <taxon>Pseudomonadati</taxon>
        <taxon>Pseudomonadota</taxon>
        <taxon>Alphaproteobacteria</taxon>
        <taxon>Rhodospirillales</taxon>
        <taxon>Kiloniellaceae</taxon>
        <taxon>Aestuariispira</taxon>
    </lineage>
</organism>
<dbReference type="AlphaFoldDB" id="A0A3D9HT62"/>
<comment type="caution">
    <text evidence="2">The sequence shown here is derived from an EMBL/GenBank/DDBJ whole genome shotgun (WGS) entry which is preliminary data.</text>
</comment>